<protein>
    <recommendedName>
        <fullName evidence="4">YtzI protein</fullName>
    </recommendedName>
</protein>
<feature type="compositionally biased region" description="Low complexity" evidence="1">
    <location>
        <begin position="27"/>
        <end position="38"/>
    </location>
</feature>
<gene>
    <name evidence="2" type="ORF">H9650_03790</name>
</gene>
<evidence type="ECO:0000256" key="1">
    <source>
        <dbReference type="SAM" id="MobiDB-lite"/>
    </source>
</evidence>
<evidence type="ECO:0000313" key="2">
    <source>
        <dbReference type="EMBL" id="MBD7943230.1"/>
    </source>
</evidence>
<evidence type="ECO:0000313" key="3">
    <source>
        <dbReference type="Proteomes" id="UP000640786"/>
    </source>
</evidence>
<organism evidence="2 3">
    <name type="scientific">Psychrobacillus faecigallinarum</name>
    <dbReference type="NCBI Taxonomy" id="2762235"/>
    <lineage>
        <taxon>Bacteria</taxon>
        <taxon>Bacillati</taxon>
        <taxon>Bacillota</taxon>
        <taxon>Bacilli</taxon>
        <taxon>Bacillales</taxon>
        <taxon>Bacillaceae</taxon>
        <taxon>Psychrobacillus</taxon>
    </lineage>
</organism>
<proteinExistence type="predicted"/>
<name>A0ABR8R607_9BACI</name>
<sequence length="58" mass="6758">MIWLIVFIILFIIITFAVLVDRRNKKINNNNQNPINSNAKPGERSNYMMGDNKYTNGE</sequence>
<dbReference type="EMBL" id="JACSQO010000001">
    <property type="protein sequence ID" value="MBD7943230.1"/>
    <property type="molecule type" value="Genomic_DNA"/>
</dbReference>
<keyword evidence="3" id="KW-1185">Reference proteome</keyword>
<dbReference type="RefSeq" id="WP_191696600.1">
    <property type="nucleotide sequence ID" value="NZ_JACSQO010000001.1"/>
</dbReference>
<accession>A0ABR8R607</accession>
<comment type="caution">
    <text evidence="2">The sequence shown here is derived from an EMBL/GenBank/DDBJ whole genome shotgun (WGS) entry which is preliminary data.</text>
</comment>
<reference evidence="2 3" key="1">
    <citation type="submission" date="2020-08" db="EMBL/GenBank/DDBJ databases">
        <title>A Genomic Blueprint of the Chicken Gut Microbiome.</title>
        <authorList>
            <person name="Gilroy R."/>
            <person name="Ravi A."/>
            <person name="Getino M."/>
            <person name="Pursley I."/>
            <person name="Horton D.L."/>
            <person name="Alikhan N.-F."/>
            <person name="Baker D."/>
            <person name="Gharbi K."/>
            <person name="Hall N."/>
            <person name="Watson M."/>
            <person name="Adriaenssens E.M."/>
            <person name="Foster-Nyarko E."/>
            <person name="Jarju S."/>
            <person name="Secka A."/>
            <person name="Antonio M."/>
            <person name="Oren A."/>
            <person name="Chaudhuri R."/>
            <person name="La Ragione R.M."/>
            <person name="Hildebrand F."/>
            <person name="Pallen M.J."/>
        </authorList>
    </citation>
    <scope>NUCLEOTIDE SEQUENCE [LARGE SCALE GENOMIC DNA]</scope>
    <source>
        <strain evidence="2 3">Sa2BUA9</strain>
    </source>
</reference>
<evidence type="ECO:0008006" key="4">
    <source>
        <dbReference type="Google" id="ProtNLM"/>
    </source>
</evidence>
<dbReference type="Proteomes" id="UP000640786">
    <property type="component" value="Unassembled WGS sequence"/>
</dbReference>
<feature type="region of interest" description="Disordered" evidence="1">
    <location>
        <begin position="27"/>
        <end position="58"/>
    </location>
</feature>